<dbReference type="Pfam" id="PF19649">
    <property type="entry name" value="DUF6152"/>
    <property type="match status" value="1"/>
</dbReference>
<dbReference type="KEGG" id="psw:LK03_20430"/>
<evidence type="ECO:0008006" key="4">
    <source>
        <dbReference type="Google" id="ProtNLM"/>
    </source>
</evidence>
<keyword evidence="1" id="KW-0732">Signal</keyword>
<protein>
    <recommendedName>
        <fullName evidence="4">Copper-binding protein</fullName>
    </recommendedName>
</protein>
<dbReference type="InterPro" id="IPR046150">
    <property type="entry name" value="DUF6152"/>
</dbReference>
<feature type="signal peptide" evidence="1">
    <location>
        <begin position="1"/>
        <end position="28"/>
    </location>
</feature>
<evidence type="ECO:0000313" key="2">
    <source>
        <dbReference type="EMBL" id="AIR91487.1"/>
    </source>
</evidence>
<gene>
    <name evidence="2" type="ORF">LK03_20430</name>
</gene>
<proteinExistence type="predicted"/>
<accession>A0A089WXW6</accession>
<dbReference type="eggNOG" id="ENOG503359Y">
    <property type="taxonomic scope" value="Bacteria"/>
</dbReference>
<dbReference type="RefSeq" id="WP_038414291.1">
    <property type="nucleotide sequence ID" value="NZ_CP009455.1"/>
</dbReference>
<name>A0A089WXW6_9PSED</name>
<reference evidence="2 3" key="1">
    <citation type="submission" date="2014-09" db="EMBL/GenBank/DDBJ databases">
        <authorList>
            <person name="Chan K.-G."/>
        </authorList>
    </citation>
    <scope>NUCLEOTIDE SEQUENCE [LARGE SCALE GENOMIC DNA]</scope>
    <source>
        <strain evidence="2 3">ND07</strain>
    </source>
</reference>
<keyword evidence="3" id="KW-1185">Reference proteome</keyword>
<organism evidence="2 3">
    <name type="scientific">Pseudomonas cremoricolorata</name>
    <dbReference type="NCBI Taxonomy" id="157783"/>
    <lineage>
        <taxon>Bacteria</taxon>
        <taxon>Pseudomonadati</taxon>
        <taxon>Pseudomonadota</taxon>
        <taxon>Gammaproteobacteria</taxon>
        <taxon>Pseudomonadales</taxon>
        <taxon>Pseudomonadaceae</taxon>
        <taxon>Pseudomonas</taxon>
    </lineage>
</organism>
<dbReference type="OrthoDB" id="8420938at2"/>
<dbReference type="STRING" id="157783.LK03_20430"/>
<feature type="chain" id="PRO_5001851305" description="Copper-binding protein" evidence="1">
    <location>
        <begin position="29"/>
        <end position="127"/>
    </location>
</feature>
<sequence>MKPMSSLRKGLGLLALVTCIALPAIATAHHSFAIFDQTKTITVKGVVARFVWSNPHISIYFDVPGPPEQQLKIETGSVNAMSRAGWKASSIKAGDAAELTFKPLKNGDPGGLLVEIKTAEVTLSGGG</sequence>
<dbReference type="Proteomes" id="UP000029493">
    <property type="component" value="Chromosome"/>
</dbReference>
<dbReference type="EMBL" id="CP009455">
    <property type="protein sequence ID" value="AIR91487.1"/>
    <property type="molecule type" value="Genomic_DNA"/>
</dbReference>
<evidence type="ECO:0000313" key="3">
    <source>
        <dbReference type="Proteomes" id="UP000029493"/>
    </source>
</evidence>
<dbReference type="AlphaFoldDB" id="A0A089WXW6"/>
<evidence type="ECO:0000256" key="1">
    <source>
        <dbReference type="SAM" id="SignalP"/>
    </source>
</evidence>